<gene>
    <name evidence="3" type="primary">BQ5605_C008g05344</name>
    <name evidence="3" type="ORF">BQ5605_C008G05344</name>
</gene>
<evidence type="ECO:0000313" key="4">
    <source>
        <dbReference type="Proteomes" id="UP000249464"/>
    </source>
</evidence>
<feature type="coiled-coil region" evidence="1">
    <location>
        <begin position="454"/>
        <end position="481"/>
    </location>
</feature>
<dbReference type="STRING" id="796604.A0A2X0P8A1"/>
<feature type="compositionally biased region" description="Basic and acidic residues" evidence="2">
    <location>
        <begin position="751"/>
        <end position="790"/>
    </location>
</feature>
<feature type="compositionally biased region" description="Pro residues" evidence="2">
    <location>
        <begin position="681"/>
        <end position="694"/>
    </location>
</feature>
<feature type="compositionally biased region" description="Low complexity" evidence="2">
    <location>
        <begin position="671"/>
        <end position="680"/>
    </location>
</feature>
<feature type="region of interest" description="Disordered" evidence="2">
    <location>
        <begin position="420"/>
        <end position="445"/>
    </location>
</feature>
<keyword evidence="1" id="KW-0175">Coiled coil</keyword>
<name>A0A2X0P8A1_9BASI</name>
<evidence type="ECO:0000313" key="3">
    <source>
        <dbReference type="EMBL" id="SGY80271.1"/>
    </source>
</evidence>
<feature type="compositionally biased region" description="Basic and acidic residues" evidence="2">
    <location>
        <begin position="14"/>
        <end position="26"/>
    </location>
</feature>
<organism evidence="3 4">
    <name type="scientific">Microbotryum silenes-dioicae</name>
    <dbReference type="NCBI Taxonomy" id="796604"/>
    <lineage>
        <taxon>Eukaryota</taxon>
        <taxon>Fungi</taxon>
        <taxon>Dikarya</taxon>
        <taxon>Basidiomycota</taxon>
        <taxon>Pucciniomycotina</taxon>
        <taxon>Microbotryomycetes</taxon>
        <taxon>Microbotryales</taxon>
        <taxon>Microbotryaceae</taxon>
        <taxon>Microbotryum</taxon>
    </lineage>
</organism>
<proteinExistence type="predicted"/>
<feature type="compositionally biased region" description="Low complexity" evidence="2">
    <location>
        <begin position="28"/>
        <end position="38"/>
    </location>
</feature>
<keyword evidence="4" id="KW-1185">Reference proteome</keyword>
<feature type="region of interest" description="Disordered" evidence="2">
    <location>
        <begin position="333"/>
        <end position="376"/>
    </location>
</feature>
<feature type="region of interest" description="Disordered" evidence="2">
    <location>
        <begin position="495"/>
        <end position="544"/>
    </location>
</feature>
<feature type="compositionally biased region" description="Acidic residues" evidence="2">
    <location>
        <begin position="581"/>
        <end position="600"/>
    </location>
</feature>
<evidence type="ECO:0000256" key="2">
    <source>
        <dbReference type="SAM" id="MobiDB-lite"/>
    </source>
</evidence>
<feature type="compositionally biased region" description="Basic and acidic residues" evidence="2">
    <location>
        <begin position="719"/>
        <end position="733"/>
    </location>
</feature>
<feature type="compositionally biased region" description="Acidic residues" evidence="2">
    <location>
        <begin position="54"/>
        <end position="73"/>
    </location>
</feature>
<feature type="region of interest" description="Disordered" evidence="2">
    <location>
        <begin position="811"/>
        <end position="943"/>
    </location>
</feature>
<sequence length="943" mass="105815">MDPIAAPNELELDASNKPKPIDRNRPGCESCTSTSTSERALSTKPMRNDQAAPDPEDQDDEQEQERDGEDEDAVMPPPPAQVVEQNLGQVVAPSTPADSWRVAYIYAYLVKFTDLYPSSTPNKKSLLLDIKSFEDALLASSPPSTSSLRRHPQTGLLQSDYRPASTIHRATWLPSEITQAEYEYDQLVAQAQLDHLPPPPYPTTGPLSTESYEIASPPKSALLIEIMQSFYDIMGYFPEFYNPKDRKGWFAWSVRFVNTRLGSGPLKGGIGWEVNLMRRVGVKIGREDEGNFWRLKWEEKVHVIQHIIDYLLTYGKAVRREIKVAYDNERDPKDVHYESSSSSEDEIDDASTTTDIADDAPTQEEPEALNPLAFEPLGTTSTRTIASFEEGGDGVEVKEESLMMIYALDTSARLFGLAFPSTRGSGRSDDEEEEEEKLSSRPSSANPVFEWRTLTRSIEEYNEFIRRVEEVEAKDAQSEEEGKVKSWLVDAPVQPSVKMRIPPKTRTGAALGTNKKRKRRTTTSGMANTPNKRPMRSSVLGRKTSSYFEVEEIEDDEVLVEGGRRSLRTRARRMVQQQQEQLEEDESTDEEDEDDDEFEPEPVPIPTKSLSQVLKDRLPSVQELQTVLDGLHAQREEEEKFIQERLGGGGNNGSGVASSSKITLDTIHGRSAASSTTTLPLLPPRLPTPPPPPVVSARSARLRVQEEKAHHDYYTHVNEEKERQKIQHELAQREHKKRQEAKIKAQTLKIARAEEKKMEDEERERSKRERERKELEKRIKERRAEGEGGRRVSKRLSLMLEVDEERLRVLVEEETKREEERRRRKEETMEKEGRQGLKEAGEVKRGTKVSKVEEGGEVVGPPGVEVAMGDGTVPANGSTSPSPTEAVQPPTTNGVEAGPVDVSVPANEESTPIVEAAPSPFLDTPVAPPIEASAPLTTRDEWP</sequence>
<feature type="compositionally biased region" description="Polar residues" evidence="2">
    <location>
        <begin position="875"/>
        <end position="894"/>
    </location>
</feature>
<feature type="region of interest" description="Disordered" evidence="2">
    <location>
        <begin position="1"/>
        <end position="80"/>
    </location>
</feature>
<feature type="compositionally biased region" description="Acidic residues" evidence="2">
    <location>
        <begin position="356"/>
        <end position="367"/>
    </location>
</feature>
<protein>
    <submittedName>
        <fullName evidence="3">BQ5605_C008g05344 protein</fullName>
    </submittedName>
</protein>
<reference evidence="3 4" key="1">
    <citation type="submission" date="2016-11" db="EMBL/GenBank/DDBJ databases">
        <authorList>
            <person name="Jaros S."/>
            <person name="Januszkiewicz K."/>
            <person name="Wedrychowicz H."/>
        </authorList>
    </citation>
    <scope>NUCLEOTIDE SEQUENCE [LARGE SCALE GENOMIC DNA]</scope>
</reference>
<dbReference type="Proteomes" id="UP000249464">
    <property type="component" value="Unassembled WGS sequence"/>
</dbReference>
<feature type="compositionally biased region" description="Basic and acidic residues" evidence="2">
    <location>
        <begin position="811"/>
        <end position="854"/>
    </location>
</feature>
<feature type="region of interest" description="Disordered" evidence="2">
    <location>
        <begin position="671"/>
        <end position="703"/>
    </location>
</feature>
<feature type="region of interest" description="Disordered" evidence="2">
    <location>
        <begin position="570"/>
        <end position="612"/>
    </location>
</feature>
<dbReference type="EMBL" id="FQNC01000048">
    <property type="protein sequence ID" value="SGY80271.1"/>
    <property type="molecule type" value="Genomic_DNA"/>
</dbReference>
<dbReference type="AlphaFoldDB" id="A0A2X0P8A1"/>
<feature type="region of interest" description="Disordered" evidence="2">
    <location>
        <begin position="719"/>
        <end position="793"/>
    </location>
</feature>
<evidence type="ECO:0000256" key="1">
    <source>
        <dbReference type="SAM" id="Coils"/>
    </source>
</evidence>
<accession>A0A2X0P8A1</accession>